<comment type="caution">
    <text evidence="1">The sequence shown here is derived from an EMBL/GenBank/DDBJ whole genome shotgun (WGS) entry which is preliminary data.</text>
</comment>
<organism evidence="1 2">
    <name type="scientific">Salinarimonas soli</name>
    <dbReference type="NCBI Taxonomy" id="1638099"/>
    <lineage>
        <taxon>Bacteria</taxon>
        <taxon>Pseudomonadati</taxon>
        <taxon>Pseudomonadota</taxon>
        <taxon>Alphaproteobacteria</taxon>
        <taxon>Hyphomicrobiales</taxon>
        <taxon>Salinarimonadaceae</taxon>
        <taxon>Salinarimonas</taxon>
    </lineage>
</organism>
<evidence type="ECO:0000313" key="1">
    <source>
        <dbReference type="EMBL" id="KAA2235589.1"/>
    </source>
</evidence>
<sequence>MTDVYDPSELRQYRARKRAQRRYQADYRERLKVDGIPERDDVAAAALRVVLRALDRNPAAWETLRVGLLNEIARAGFTRAHAAERLDAMVARQARQEARERGRKR</sequence>
<dbReference type="EMBL" id="VUOA01000034">
    <property type="protein sequence ID" value="KAA2235589.1"/>
    <property type="molecule type" value="Genomic_DNA"/>
</dbReference>
<gene>
    <name evidence="1" type="ORF">F0L46_18995</name>
</gene>
<dbReference type="Proteomes" id="UP000323142">
    <property type="component" value="Unassembled WGS sequence"/>
</dbReference>
<dbReference type="AlphaFoldDB" id="A0A5B2VB82"/>
<protein>
    <submittedName>
        <fullName evidence="1">Uncharacterized protein</fullName>
    </submittedName>
</protein>
<proteinExistence type="predicted"/>
<dbReference type="RefSeq" id="WP_149820466.1">
    <property type="nucleotide sequence ID" value="NZ_VUOA01000034.1"/>
</dbReference>
<keyword evidence="2" id="KW-1185">Reference proteome</keyword>
<accession>A0A5B2VB82</accession>
<reference evidence="1 2" key="1">
    <citation type="submission" date="2019-09" db="EMBL/GenBank/DDBJ databases">
        <title>Salinarimonas rosea gen. nov., sp. nov., a new member of the a-2 subgroup of the Proteobacteria.</title>
        <authorList>
            <person name="Liu J."/>
        </authorList>
    </citation>
    <scope>NUCLEOTIDE SEQUENCE [LARGE SCALE GENOMIC DNA]</scope>
    <source>
        <strain evidence="1 2">BN140002</strain>
    </source>
</reference>
<reference evidence="1 2" key="2">
    <citation type="submission" date="2019-09" db="EMBL/GenBank/DDBJ databases">
        <authorList>
            <person name="Jin C."/>
        </authorList>
    </citation>
    <scope>NUCLEOTIDE SEQUENCE [LARGE SCALE GENOMIC DNA]</scope>
    <source>
        <strain evidence="1 2">BN140002</strain>
    </source>
</reference>
<evidence type="ECO:0000313" key="2">
    <source>
        <dbReference type="Proteomes" id="UP000323142"/>
    </source>
</evidence>
<name>A0A5B2VB82_9HYPH</name>